<evidence type="ECO:0000313" key="3">
    <source>
        <dbReference type="Proteomes" id="UP000054279"/>
    </source>
</evidence>
<feature type="compositionally biased region" description="Basic and acidic residues" evidence="1">
    <location>
        <begin position="39"/>
        <end position="54"/>
    </location>
</feature>
<feature type="region of interest" description="Disordered" evidence="1">
    <location>
        <begin position="96"/>
        <end position="136"/>
    </location>
</feature>
<keyword evidence="3" id="KW-1185">Reference proteome</keyword>
<proteinExistence type="predicted"/>
<organism evidence="2 3">
    <name type="scientific">Sphaerobolus stellatus (strain SS14)</name>
    <dbReference type="NCBI Taxonomy" id="990650"/>
    <lineage>
        <taxon>Eukaryota</taxon>
        <taxon>Fungi</taxon>
        <taxon>Dikarya</taxon>
        <taxon>Basidiomycota</taxon>
        <taxon>Agaricomycotina</taxon>
        <taxon>Agaricomycetes</taxon>
        <taxon>Phallomycetidae</taxon>
        <taxon>Geastrales</taxon>
        <taxon>Sphaerobolaceae</taxon>
        <taxon>Sphaerobolus</taxon>
    </lineage>
</organism>
<feature type="region of interest" description="Disordered" evidence="1">
    <location>
        <begin position="1"/>
        <end position="80"/>
    </location>
</feature>
<dbReference type="EMBL" id="KN837432">
    <property type="protein sequence ID" value="KIJ25122.1"/>
    <property type="molecule type" value="Genomic_DNA"/>
</dbReference>
<dbReference type="HOGENOM" id="CLU_1082459_0_0_1"/>
<name>A0A0C9U7Q5_SPHS4</name>
<feature type="compositionally biased region" description="Polar residues" evidence="1">
    <location>
        <begin position="111"/>
        <end position="127"/>
    </location>
</feature>
<reference evidence="2 3" key="1">
    <citation type="submission" date="2014-06" db="EMBL/GenBank/DDBJ databases">
        <title>Evolutionary Origins and Diversification of the Mycorrhizal Mutualists.</title>
        <authorList>
            <consortium name="DOE Joint Genome Institute"/>
            <consortium name="Mycorrhizal Genomics Consortium"/>
            <person name="Kohler A."/>
            <person name="Kuo A."/>
            <person name="Nagy L.G."/>
            <person name="Floudas D."/>
            <person name="Copeland A."/>
            <person name="Barry K.W."/>
            <person name="Cichocki N."/>
            <person name="Veneault-Fourrey C."/>
            <person name="LaButti K."/>
            <person name="Lindquist E.A."/>
            <person name="Lipzen A."/>
            <person name="Lundell T."/>
            <person name="Morin E."/>
            <person name="Murat C."/>
            <person name="Riley R."/>
            <person name="Ohm R."/>
            <person name="Sun H."/>
            <person name="Tunlid A."/>
            <person name="Henrissat B."/>
            <person name="Grigoriev I.V."/>
            <person name="Hibbett D.S."/>
            <person name="Martin F."/>
        </authorList>
    </citation>
    <scope>NUCLEOTIDE SEQUENCE [LARGE SCALE GENOMIC DNA]</scope>
    <source>
        <strain evidence="2 3">SS14</strain>
    </source>
</reference>
<evidence type="ECO:0000313" key="2">
    <source>
        <dbReference type="EMBL" id="KIJ25122.1"/>
    </source>
</evidence>
<protein>
    <submittedName>
        <fullName evidence="2">Uncharacterized protein</fullName>
    </submittedName>
</protein>
<feature type="compositionally biased region" description="Polar residues" evidence="1">
    <location>
        <begin position="20"/>
        <end position="38"/>
    </location>
</feature>
<accession>A0A0C9U7Q5</accession>
<feature type="compositionally biased region" description="Polar residues" evidence="1">
    <location>
        <begin position="56"/>
        <end position="66"/>
    </location>
</feature>
<sequence length="267" mass="28850">MSTSNDVPTGSFDFGPSSYPELSTSVKLGQTQPASTPPQREDPSKKARLDHDSNNDMEPSTLTPSPHKSGHSMSLGGRCDRTKPSMIGDILFGQSASQQPQRGGYDEPQLPASSQSYLPSSGISTQLAPAPDGPPPCPALSDTVCTLFLKEPEITSVVDWWSYEGKKVLAVPEWGCVNFQTAALVSLVEDIIRQAFPNNPKLDVFPGGTTDERLHPHHPFPAIITGLSNEEVEALLNEFCLATAHQVGFFYPFNITLPVSTFTVSLH</sequence>
<gene>
    <name evidence="2" type="ORF">M422DRAFT_273944</name>
</gene>
<dbReference type="AlphaFoldDB" id="A0A0C9U7Q5"/>
<dbReference type="Proteomes" id="UP000054279">
    <property type="component" value="Unassembled WGS sequence"/>
</dbReference>
<evidence type="ECO:0000256" key="1">
    <source>
        <dbReference type="SAM" id="MobiDB-lite"/>
    </source>
</evidence>